<feature type="domain" description="Phosphotransferase system enzyme I N-terminal" evidence="23">
    <location>
        <begin position="7"/>
        <end position="123"/>
    </location>
</feature>
<dbReference type="InterPro" id="IPR050499">
    <property type="entry name" value="PEP-utilizing_PTS_enzyme"/>
</dbReference>
<keyword evidence="12 17" id="KW-0598">Phosphotransferase system</keyword>
<proteinExistence type="inferred from homology"/>
<dbReference type="eggNOG" id="COG1080">
    <property type="taxonomic scope" value="Bacteria"/>
</dbReference>
<feature type="binding site" evidence="19">
    <location>
        <begin position="436"/>
        <end position="437"/>
    </location>
    <ligand>
        <name>phosphoenolpyruvate</name>
        <dbReference type="ChEBI" id="CHEBI:58702"/>
    </ligand>
</feature>
<dbReference type="GO" id="GO:0016301">
    <property type="term" value="F:kinase activity"/>
    <property type="evidence" value="ECO:0007669"/>
    <property type="project" value="UniProtKB-KW"/>
</dbReference>
<gene>
    <name evidence="24" type="primary">ptsI</name>
    <name evidence="24" type="ORF">AUCHE_03_01520</name>
</gene>
<evidence type="ECO:0000256" key="11">
    <source>
        <dbReference type="ARBA" id="ARBA00022679"/>
    </source>
</evidence>
<feature type="binding site" evidence="19">
    <location>
        <position position="324"/>
    </location>
    <ligand>
        <name>phosphoenolpyruvate</name>
        <dbReference type="ChEBI" id="CHEBI:58702"/>
    </ligand>
</feature>
<dbReference type="InterPro" id="IPR040442">
    <property type="entry name" value="Pyrv_kinase-like_dom_sf"/>
</dbReference>
<evidence type="ECO:0000256" key="7">
    <source>
        <dbReference type="ARBA" id="ARBA00016544"/>
    </source>
</evidence>
<evidence type="ECO:0000256" key="3">
    <source>
        <dbReference type="ARBA" id="ARBA00002728"/>
    </source>
</evidence>
<evidence type="ECO:0000313" key="25">
    <source>
        <dbReference type="Proteomes" id="UP000008495"/>
    </source>
</evidence>
<evidence type="ECO:0000256" key="17">
    <source>
        <dbReference type="PIRNR" id="PIRNR000732"/>
    </source>
</evidence>
<evidence type="ECO:0000256" key="14">
    <source>
        <dbReference type="ARBA" id="ARBA00022777"/>
    </source>
</evidence>
<dbReference type="OrthoDB" id="9765468at2"/>
<dbReference type="SUPFAM" id="SSF51621">
    <property type="entry name" value="Phosphoenolpyruvate/pyruvate domain"/>
    <property type="match status" value="1"/>
</dbReference>
<evidence type="ECO:0000259" key="23">
    <source>
        <dbReference type="Pfam" id="PF05524"/>
    </source>
</evidence>
<comment type="function">
    <text evidence="3 17">General (non sugar-specific) component of the phosphoenolpyruvate-dependent sugar phosphotransferase system (sugar PTS). This major carbohydrate active-transport system catalyzes the phosphorylation of incoming sugar substrates concomitantly with their translocation across the cell membrane. Enzyme I transfers the phosphoryl group from phosphoenolpyruvate (PEP) to the phosphoryl carrier protein (HPr).</text>
</comment>
<comment type="cofactor">
    <cofactor evidence="2 17 20">
        <name>Mg(2+)</name>
        <dbReference type="ChEBI" id="CHEBI:18420"/>
    </cofactor>
</comment>
<dbReference type="GO" id="GO:0009401">
    <property type="term" value="P:phosphoenolpyruvate-dependent sugar phosphotransferase system"/>
    <property type="evidence" value="ECO:0007669"/>
    <property type="project" value="UniProtKB-KW"/>
</dbReference>
<name>K6VJM3_9MICO</name>
<accession>K6VJM3</accession>
<reference evidence="24 25" key="1">
    <citation type="submission" date="2012-08" db="EMBL/GenBank/DDBJ databases">
        <title>Whole genome shotgun sequence of Austwickia chelonae NBRC 105200.</title>
        <authorList>
            <person name="Yoshida I."/>
            <person name="Hosoyama A."/>
            <person name="Tsuchikane K."/>
            <person name="Katsumata H."/>
            <person name="Ando Y."/>
            <person name="Ohji S."/>
            <person name="Hamada M."/>
            <person name="Tamura T."/>
            <person name="Yamazoe A."/>
            <person name="Yamazaki S."/>
            <person name="Fujita N."/>
        </authorList>
    </citation>
    <scope>NUCLEOTIDE SEQUENCE [LARGE SCALE GENOMIC DNA]</scope>
    <source>
        <strain evidence="24 25">NBRC 105200</strain>
    </source>
</reference>
<feature type="binding site" evidence="20">
    <location>
        <position position="413"/>
    </location>
    <ligand>
        <name>Mg(2+)</name>
        <dbReference type="ChEBI" id="CHEBI:18420"/>
    </ligand>
</feature>
<dbReference type="SUPFAM" id="SSF47831">
    <property type="entry name" value="Enzyme I of the PEP:sugar phosphotransferase system HPr-binding (sub)domain"/>
    <property type="match status" value="1"/>
</dbReference>
<dbReference type="PIRSF" id="PIRSF000732">
    <property type="entry name" value="PTS_enzyme_I"/>
    <property type="match status" value="1"/>
</dbReference>
<dbReference type="Gene3D" id="3.50.30.10">
    <property type="entry name" value="Phosphohistidine domain"/>
    <property type="match status" value="1"/>
</dbReference>
<evidence type="ECO:0000313" key="24">
    <source>
        <dbReference type="EMBL" id="GAB76934.1"/>
    </source>
</evidence>
<evidence type="ECO:0000256" key="8">
    <source>
        <dbReference type="ARBA" id="ARBA00022448"/>
    </source>
</evidence>
<dbReference type="InterPro" id="IPR008731">
    <property type="entry name" value="PTS_EIN"/>
</dbReference>
<evidence type="ECO:0000256" key="16">
    <source>
        <dbReference type="ARBA" id="ARBA00033235"/>
    </source>
</evidence>
<dbReference type="GO" id="GO:0005737">
    <property type="term" value="C:cytoplasm"/>
    <property type="evidence" value="ECO:0007669"/>
    <property type="project" value="UniProtKB-SubCell"/>
</dbReference>
<dbReference type="Gene3D" id="3.20.20.60">
    <property type="entry name" value="Phosphoenolpyruvate-binding domains"/>
    <property type="match status" value="1"/>
</dbReference>
<evidence type="ECO:0000259" key="21">
    <source>
        <dbReference type="Pfam" id="PF00391"/>
    </source>
</evidence>
<dbReference type="InterPro" id="IPR008279">
    <property type="entry name" value="PEP-util_enz_mobile_dom"/>
</dbReference>
<dbReference type="AlphaFoldDB" id="K6VJM3"/>
<dbReference type="PANTHER" id="PTHR46244:SF3">
    <property type="entry name" value="PHOSPHOENOLPYRUVATE-PROTEIN PHOSPHOTRANSFERASE"/>
    <property type="match status" value="1"/>
</dbReference>
<dbReference type="NCBIfam" id="TIGR01417">
    <property type="entry name" value="PTS_I_fam"/>
    <property type="match status" value="1"/>
</dbReference>
<feature type="active site" description="Tele-phosphohistidine intermediate" evidence="18">
    <location>
        <position position="186"/>
    </location>
</feature>
<evidence type="ECO:0000256" key="2">
    <source>
        <dbReference type="ARBA" id="ARBA00001946"/>
    </source>
</evidence>
<feature type="binding site" evidence="19">
    <location>
        <position position="447"/>
    </location>
    <ligand>
        <name>phosphoenolpyruvate</name>
        <dbReference type="ChEBI" id="CHEBI:58702"/>
    </ligand>
</feature>
<comment type="similarity">
    <text evidence="5 17">Belongs to the PEP-utilizing enzyme family.</text>
</comment>
<keyword evidence="8 17" id="KW-0813">Transport</keyword>
<dbReference type="InterPro" id="IPR000121">
    <property type="entry name" value="PEP_util_C"/>
</dbReference>
<keyword evidence="25" id="KW-1185">Reference proteome</keyword>
<keyword evidence="24" id="KW-0670">Pyruvate</keyword>
<comment type="catalytic activity">
    <reaction evidence="1 17">
        <text>L-histidyl-[protein] + phosphoenolpyruvate = N(pros)-phospho-L-histidyl-[protein] + pyruvate</text>
        <dbReference type="Rhea" id="RHEA:23880"/>
        <dbReference type="Rhea" id="RHEA-COMP:9745"/>
        <dbReference type="Rhea" id="RHEA-COMP:9746"/>
        <dbReference type="ChEBI" id="CHEBI:15361"/>
        <dbReference type="ChEBI" id="CHEBI:29979"/>
        <dbReference type="ChEBI" id="CHEBI:58702"/>
        <dbReference type="ChEBI" id="CHEBI:64837"/>
        <dbReference type="EC" id="2.7.3.9"/>
    </reaction>
</comment>
<sequence length="565" mass="58891">MSERTLNGIGVSEGIAVGPVVRLAEMPRPPFDEPKSANQKESARRIRTALEEVAVALEKQAATADPSAKEILEAGVMIARDPGLAAAVDERLATGAGAAQALTDAVDGYCDMLTQLGGYMAERVTDLRDVGARATCRLLGVPEPTIPTVKTPSVLVARDLAPSQTAGLNPKKIVGFITSEGGRTGHTAILAAQLGIPAVVGAPEALNLPEGKKVLLDGSTGTVLLRPTESQITAARKQESTRAALCAEASGPGSTKDGARVQLLVNIGTPQDARAAAGTDVEGVGLFRTEFAYLDRAQAPTREEQTRMYTEVFEAFAGKKVVVRTLDAGADKPLPFVPAVTEENPALGVRGLRLQRSVDSLLVVQLSAIADAARQSSADVWVMAPMVATRADAEIFTAAVRAVGLRTAGTMVEVPAAALRSRELLQICDFASIGTNDLSQYTFAADRMNGALSGYLDPWQPALLDLVAITCEGACEAGPGEVGRIRPVGVCGEAAGDPLLACVLVGLGVNSLSMAPSRVPRVRAALRAHDMATCRAMAAAARRTSSAEAAREIVRLLAEPSVRDL</sequence>
<evidence type="ECO:0000256" key="13">
    <source>
        <dbReference type="ARBA" id="ARBA00022723"/>
    </source>
</evidence>
<evidence type="ECO:0000256" key="18">
    <source>
        <dbReference type="PIRSR" id="PIRSR000732-1"/>
    </source>
</evidence>
<keyword evidence="9 17" id="KW-0963">Cytoplasm</keyword>
<evidence type="ECO:0000256" key="15">
    <source>
        <dbReference type="ARBA" id="ARBA00022842"/>
    </source>
</evidence>
<evidence type="ECO:0000256" key="19">
    <source>
        <dbReference type="PIRSR" id="PIRSR000732-2"/>
    </source>
</evidence>
<evidence type="ECO:0000256" key="6">
    <source>
        <dbReference type="ARBA" id="ARBA00012232"/>
    </source>
</evidence>
<feature type="domain" description="PEP-utilising enzyme C-terminal" evidence="22">
    <location>
        <begin position="252"/>
        <end position="529"/>
    </location>
</feature>
<dbReference type="Proteomes" id="UP000008495">
    <property type="component" value="Unassembled WGS sequence"/>
</dbReference>
<dbReference type="EC" id="2.7.3.9" evidence="6 17"/>
<dbReference type="EMBL" id="BAGZ01000003">
    <property type="protein sequence ID" value="GAB76934.1"/>
    <property type="molecule type" value="Genomic_DNA"/>
</dbReference>
<dbReference type="RefSeq" id="WP_006501685.1">
    <property type="nucleotide sequence ID" value="NZ_BAGZ01000003.1"/>
</dbReference>
<feature type="domain" description="PEP-utilising enzyme mobile" evidence="21">
    <location>
        <begin position="150"/>
        <end position="221"/>
    </location>
</feature>
<keyword evidence="11 17" id="KW-0808">Transferase</keyword>
<dbReference type="InterPro" id="IPR036637">
    <property type="entry name" value="Phosphohistidine_dom_sf"/>
</dbReference>
<feature type="binding site" evidence="19">
    <location>
        <position position="288"/>
    </location>
    <ligand>
        <name>phosphoenolpyruvate</name>
        <dbReference type="ChEBI" id="CHEBI:58702"/>
    </ligand>
</feature>
<dbReference type="GO" id="GO:0008965">
    <property type="term" value="F:phosphoenolpyruvate-protein phosphotransferase activity"/>
    <property type="evidence" value="ECO:0007669"/>
    <property type="project" value="UniProtKB-EC"/>
</dbReference>
<evidence type="ECO:0000256" key="12">
    <source>
        <dbReference type="ARBA" id="ARBA00022683"/>
    </source>
</evidence>
<dbReference type="InterPro" id="IPR024692">
    <property type="entry name" value="PTS_EI"/>
</dbReference>
<dbReference type="InterPro" id="IPR006318">
    <property type="entry name" value="PTS_EI-like"/>
</dbReference>
<evidence type="ECO:0000256" key="1">
    <source>
        <dbReference type="ARBA" id="ARBA00000683"/>
    </source>
</evidence>
<dbReference type="Pfam" id="PF02896">
    <property type="entry name" value="PEP-utilizers_C"/>
    <property type="match status" value="1"/>
</dbReference>
<comment type="caution">
    <text evidence="24">The sequence shown here is derived from an EMBL/GenBank/DDBJ whole genome shotgun (WGS) entry which is preliminary data.</text>
</comment>
<keyword evidence="14 17" id="KW-0418">Kinase</keyword>
<dbReference type="STRING" id="100225.SAMN05421595_2070"/>
<dbReference type="Pfam" id="PF05524">
    <property type="entry name" value="PEP-utilisers_N"/>
    <property type="match status" value="1"/>
</dbReference>
<keyword evidence="13 17" id="KW-0479">Metal-binding</keyword>
<feature type="binding site" evidence="20">
    <location>
        <position position="437"/>
    </location>
    <ligand>
        <name>Mg(2+)</name>
        <dbReference type="ChEBI" id="CHEBI:18420"/>
    </ligand>
</feature>
<keyword evidence="10 17" id="KW-0762">Sugar transport</keyword>
<dbReference type="InterPro" id="IPR015813">
    <property type="entry name" value="Pyrv/PenolPyrv_kinase-like_dom"/>
</dbReference>
<dbReference type="PANTHER" id="PTHR46244">
    <property type="entry name" value="PHOSPHOENOLPYRUVATE-PROTEIN PHOSPHOTRANSFERASE"/>
    <property type="match status" value="1"/>
</dbReference>
<evidence type="ECO:0000256" key="4">
    <source>
        <dbReference type="ARBA" id="ARBA00004496"/>
    </source>
</evidence>
<dbReference type="Pfam" id="PF00391">
    <property type="entry name" value="PEP-utilizers"/>
    <property type="match status" value="1"/>
</dbReference>
<dbReference type="SUPFAM" id="SSF52009">
    <property type="entry name" value="Phosphohistidine domain"/>
    <property type="match status" value="1"/>
</dbReference>
<evidence type="ECO:0000256" key="9">
    <source>
        <dbReference type="ARBA" id="ARBA00022490"/>
    </source>
</evidence>
<dbReference type="PRINTS" id="PR01736">
    <property type="entry name" value="PHPHTRNFRASE"/>
</dbReference>
<feature type="active site" description="Proton donor" evidence="18">
    <location>
        <position position="491"/>
    </location>
</feature>
<evidence type="ECO:0000256" key="20">
    <source>
        <dbReference type="PIRSR" id="PIRSR000732-3"/>
    </source>
</evidence>
<evidence type="ECO:0000256" key="5">
    <source>
        <dbReference type="ARBA" id="ARBA00007837"/>
    </source>
</evidence>
<dbReference type="GO" id="GO:0046872">
    <property type="term" value="F:metal ion binding"/>
    <property type="evidence" value="ECO:0007669"/>
    <property type="project" value="UniProtKB-KW"/>
</dbReference>
<evidence type="ECO:0000259" key="22">
    <source>
        <dbReference type="Pfam" id="PF02896"/>
    </source>
</evidence>
<dbReference type="InterPro" id="IPR036618">
    <property type="entry name" value="PtsI_HPr-bd_sf"/>
</dbReference>
<comment type="subcellular location">
    <subcellularLocation>
        <location evidence="4 17">Cytoplasm</location>
    </subcellularLocation>
</comment>
<organism evidence="24 25">
    <name type="scientific">Austwickia chelonae NBRC 105200</name>
    <dbReference type="NCBI Taxonomy" id="1184607"/>
    <lineage>
        <taxon>Bacteria</taxon>
        <taxon>Bacillati</taxon>
        <taxon>Actinomycetota</taxon>
        <taxon>Actinomycetes</taxon>
        <taxon>Micrococcales</taxon>
        <taxon>Dermatophilaceae</taxon>
        <taxon>Austwickia</taxon>
    </lineage>
</organism>
<protein>
    <recommendedName>
        <fullName evidence="7 17">Phosphoenolpyruvate-protein phosphotransferase</fullName>
        <ecNumber evidence="6 17">2.7.3.9</ecNumber>
    </recommendedName>
    <alternativeName>
        <fullName evidence="16 17">Phosphotransferase system, enzyme I</fullName>
    </alternativeName>
</protein>
<keyword evidence="15 17" id="KW-0460">Magnesium</keyword>
<evidence type="ECO:0000256" key="10">
    <source>
        <dbReference type="ARBA" id="ARBA00022597"/>
    </source>
</evidence>
<dbReference type="Gene3D" id="1.10.274.10">
    <property type="entry name" value="PtsI, HPr-binding domain"/>
    <property type="match status" value="1"/>
</dbReference>